<keyword evidence="4 6" id="KW-1133">Transmembrane helix</keyword>
<dbReference type="GeneID" id="42694081"/>
<organism evidence="7 9">
    <name type="scientific">Dolosigranulum pigrum</name>
    <dbReference type="NCBI Taxonomy" id="29394"/>
    <lineage>
        <taxon>Bacteria</taxon>
        <taxon>Bacillati</taxon>
        <taxon>Bacillota</taxon>
        <taxon>Bacilli</taxon>
        <taxon>Lactobacillales</taxon>
        <taxon>Carnobacteriaceae</taxon>
        <taxon>Dolosigranulum</taxon>
    </lineage>
</organism>
<dbReference type="InterPro" id="IPR018365">
    <property type="entry name" value="Cell_cycle_FtsW-rel_CS"/>
</dbReference>
<reference evidence="8 10" key="2">
    <citation type="submission" date="2019-07" db="EMBL/GenBank/DDBJ databases">
        <title>Genome assembly of a nasal isolate of Dolosigranulum pigrum from a chronic sinusitis patient.</title>
        <authorList>
            <person name="Baig S."/>
            <person name="Overballe-Petersen S."/>
            <person name="Kaspar U."/>
            <person name="Rendboe A."/>
            <person name="de Man T."/>
            <person name="Liu C."/>
            <person name="Price L.B."/>
            <person name="Stegger M."/>
            <person name="Becker K."/>
            <person name="Skytt Andersen P."/>
        </authorList>
    </citation>
    <scope>NUCLEOTIDE SEQUENCE [LARGE SCALE GENOMIC DNA]</scope>
    <source>
        <strain evidence="8 10">83VPs-KB5</strain>
    </source>
</reference>
<accession>A0A1S8KP83</accession>
<dbReference type="PANTHER" id="PTHR30474">
    <property type="entry name" value="CELL CYCLE PROTEIN"/>
    <property type="match status" value="1"/>
</dbReference>
<dbReference type="RefSeq" id="WP_004635530.1">
    <property type="nucleotide sequence ID" value="NZ_CBCRTD010000007.1"/>
</dbReference>
<reference evidence="7 9" key="1">
    <citation type="submission" date="2017-01" db="EMBL/GenBank/DDBJ databases">
        <title>Complete Genome Sequence of Dolosigranulum pigrum isolated from a Patient with interstitial lung disease.</title>
        <authorList>
            <person name="Mukhopadhyay R."/>
            <person name="Joaquin J."/>
            <person name="Hogue R."/>
            <person name="Fitzgerald S."/>
            <person name="Jospin G."/>
            <person name="Eisen J.A."/>
            <person name="Chaturvedi V."/>
        </authorList>
    </citation>
    <scope>NUCLEOTIDE SEQUENCE [LARGE SCALE GENOMIC DNA]</scope>
    <source>
        <strain evidence="7 9">15S00348</strain>
    </source>
</reference>
<feature type="transmembrane region" description="Helical" evidence="6">
    <location>
        <begin position="321"/>
        <end position="338"/>
    </location>
</feature>
<feature type="transmembrane region" description="Helical" evidence="6">
    <location>
        <begin position="358"/>
        <end position="376"/>
    </location>
</feature>
<feature type="transmembrane region" description="Helical" evidence="6">
    <location>
        <begin position="48"/>
        <end position="69"/>
    </location>
</feature>
<dbReference type="EMBL" id="CP041626">
    <property type="protein sequence ID" value="QDO92081.1"/>
    <property type="molecule type" value="Genomic_DNA"/>
</dbReference>
<proteinExistence type="predicted"/>
<dbReference type="PROSITE" id="PS00428">
    <property type="entry name" value="FTSW_RODA_SPOVE"/>
    <property type="match status" value="1"/>
</dbReference>
<dbReference type="PANTHER" id="PTHR30474:SF1">
    <property type="entry name" value="PEPTIDOGLYCAN GLYCOSYLTRANSFERASE MRDB"/>
    <property type="match status" value="1"/>
</dbReference>
<dbReference type="GO" id="GO:0005886">
    <property type="term" value="C:plasma membrane"/>
    <property type="evidence" value="ECO:0007669"/>
    <property type="project" value="TreeGrafter"/>
</dbReference>
<protein>
    <submittedName>
        <fullName evidence="7">Rod shape-determining protein RodA</fullName>
    </submittedName>
</protein>
<dbReference type="Pfam" id="PF01098">
    <property type="entry name" value="FTSW_RODA_SPOVE"/>
    <property type="match status" value="1"/>
</dbReference>
<comment type="subcellular location">
    <subcellularLocation>
        <location evidence="1">Membrane</location>
        <topology evidence="1">Multi-pass membrane protein</topology>
    </subcellularLocation>
</comment>
<evidence type="ECO:0000256" key="6">
    <source>
        <dbReference type="SAM" id="Phobius"/>
    </source>
</evidence>
<evidence type="ECO:0000313" key="8">
    <source>
        <dbReference type="EMBL" id="QDO92081.1"/>
    </source>
</evidence>
<feature type="transmembrane region" description="Helical" evidence="6">
    <location>
        <begin position="195"/>
        <end position="215"/>
    </location>
</feature>
<evidence type="ECO:0000256" key="2">
    <source>
        <dbReference type="ARBA" id="ARBA00022692"/>
    </source>
</evidence>
<feature type="transmembrane region" description="Helical" evidence="6">
    <location>
        <begin position="291"/>
        <end position="309"/>
    </location>
</feature>
<name>A0A1S8KP83_9LACT</name>
<evidence type="ECO:0000256" key="5">
    <source>
        <dbReference type="ARBA" id="ARBA00023136"/>
    </source>
</evidence>
<gene>
    <name evidence="7" type="ORF">BWX42_07205</name>
    <name evidence="8" type="ORF">FNV33_08770</name>
</gene>
<evidence type="ECO:0000313" key="9">
    <source>
        <dbReference type="Proteomes" id="UP000190409"/>
    </source>
</evidence>
<evidence type="ECO:0000313" key="10">
    <source>
        <dbReference type="Proteomes" id="UP000315953"/>
    </source>
</evidence>
<dbReference type="Proteomes" id="UP000315953">
    <property type="component" value="Chromosome"/>
</dbReference>
<keyword evidence="5 6" id="KW-0472">Membrane</keyword>
<dbReference type="EMBL" id="MUYF01000003">
    <property type="protein sequence ID" value="OOL81510.1"/>
    <property type="molecule type" value="Genomic_DNA"/>
</dbReference>
<dbReference type="KEGG" id="dpm:FNV33_08770"/>
<feature type="transmembrane region" description="Helical" evidence="6">
    <location>
        <begin position="12"/>
        <end position="36"/>
    </location>
</feature>
<feature type="transmembrane region" description="Helical" evidence="6">
    <location>
        <begin position="150"/>
        <end position="166"/>
    </location>
</feature>
<evidence type="ECO:0000256" key="1">
    <source>
        <dbReference type="ARBA" id="ARBA00004141"/>
    </source>
</evidence>
<sequence>MMEQQSPQRIDYGIIFPVLTLCIIGIVFLYSTTVVIQGESMAMTLRQLIWYGVGISLAALMLLFDSKLLWRMTPYVYWGSIALLIGAIFIYDRDLAAVAGARRWVTIPGINMTFQVTEFVKIPFILQLSRIVTKHNNDFSKRNNLSDFRLLGKIALYTVIPLLLILNQPDLGTALVFVAVAVSITLMSGIRWRILVPLFGVTLLVAVLFVIMVMYNRDFLQNVLGFHEYQFRRIDTWLNPTLDTSSSSYQITQTFKAIGSGGLFGKGFGVSEVYVPVRESDMIMSTIAENFGFVGASAVIFTYFLLVYNMIKVVYDTRNEFYAYIATGVITMIVFHVFENIGMNIGLLPLTGIPLPFISQGGSALIGNMMGVGLLMSMRFNHQSYFYSGSLRGRR</sequence>
<dbReference type="InterPro" id="IPR001182">
    <property type="entry name" value="FtsW/RodA"/>
</dbReference>
<dbReference type="Proteomes" id="UP000190409">
    <property type="component" value="Unassembled WGS sequence"/>
</dbReference>
<dbReference type="GO" id="GO:0032153">
    <property type="term" value="C:cell division site"/>
    <property type="evidence" value="ECO:0007669"/>
    <property type="project" value="TreeGrafter"/>
</dbReference>
<evidence type="ECO:0000313" key="7">
    <source>
        <dbReference type="EMBL" id="OOL81510.1"/>
    </source>
</evidence>
<dbReference type="GO" id="GO:0008360">
    <property type="term" value="P:regulation of cell shape"/>
    <property type="evidence" value="ECO:0007669"/>
    <property type="project" value="UniProtKB-KW"/>
</dbReference>
<feature type="transmembrane region" description="Helical" evidence="6">
    <location>
        <begin position="75"/>
        <end position="92"/>
    </location>
</feature>
<dbReference type="AlphaFoldDB" id="A0A1S8KP83"/>
<keyword evidence="3" id="KW-0133">Cell shape</keyword>
<feature type="transmembrane region" description="Helical" evidence="6">
    <location>
        <begin position="172"/>
        <end position="190"/>
    </location>
</feature>
<dbReference type="GO" id="GO:0015648">
    <property type="term" value="F:lipid-linked peptidoglycan transporter activity"/>
    <property type="evidence" value="ECO:0007669"/>
    <property type="project" value="TreeGrafter"/>
</dbReference>
<evidence type="ECO:0000256" key="4">
    <source>
        <dbReference type="ARBA" id="ARBA00022989"/>
    </source>
</evidence>
<dbReference type="GO" id="GO:0051301">
    <property type="term" value="P:cell division"/>
    <property type="evidence" value="ECO:0007669"/>
    <property type="project" value="InterPro"/>
</dbReference>
<keyword evidence="2 6" id="KW-0812">Transmembrane</keyword>
<evidence type="ECO:0000256" key="3">
    <source>
        <dbReference type="ARBA" id="ARBA00022960"/>
    </source>
</evidence>